<evidence type="ECO:0000256" key="2">
    <source>
        <dbReference type="ARBA" id="ARBA00022729"/>
    </source>
</evidence>
<dbReference type="Proteomes" id="UP000050430">
    <property type="component" value="Unassembled WGS sequence"/>
</dbReference>
<accession>A0A0P6XLD4</accession>
<dbReference type="Gene3D" id="3.20.20.370">
    <property type="entry name" value="Glycoside hydrolase/deacetylase"/>
    <property type="match status" value="1"/>
</dbReference>
<feature type="signal peptide" evidence="3">
    <location>
        <begin position="1"/>
        <end position="37"/>
    </location>
</feature>
<evidence type="ECO:0000313" key="5">
    <source>
        <dbReference type="EMBL" id="KPL72577.1"/>
    </source>
</evidence>
<dbReference type="PANTHER" id="PTHR34216:SF3">
    <property type="entry name" value="POLY-BETA-1,6-N-ACETYL-D-GLUCOSAMINE N-DEACETYLASE"/>
    <property type="match status" value="1"/>
</dbReference>
<comment type="subcellular location">
    <subcellularLocation>
        <location evidence="1">Secreted</location>
    </subcellularLocation>
</comment>
<gene>
    <name evidence="5" type="ORF">ADM99_05525</name>
</gene>
<feature type="chain" id="PRO_5006133115" description="NodB homology domain-containing protein" evidence="3">
    <location>
        <begin position="38"/>
        <end position="401"/>
    </location>
</feature>
<keyword evidence="2 3" id="KW-0732">Signal</keyword>
<comment type="caution">
    <text evidence="5">The sequence shown here is derived from an EMBL/GenBank/DDBJ whole genome shotgun (WGS) entry which is preliminary data.</text>
</comment>
<feature type="domain" description="NodB homology" evidence="4">
    <location>
        <begin position="183"/>
        <end position="306"/>
    </location>
</feature>
<dbReference type="InterPro" id="IPR051398">
    <property type="entry name" value="Polysacch_Deacetylase"/>
</dbReference>
<dbReference type="Pfam" id="PF01522">
    <property type="entry name" value="Polysacc_deac_1"/>
    <property type="match status" value="1"/>
</dbReference>
<dbReference type="GO" id="GO:0005975">
    <property type="term" value="P:carbohydrate metabolic process"/>
    <property type="evidence" value="ECO:0007669"/>
    <property type="project" value="InterPro"/>
</dbReference>
<dbReference type="InterPro" id="IPR002509">
    <property type="entry name" value="NODB_dom"/>
</dbReference>
<name>A0A0P6XLD4_9CHLR</name>
<proteinExistence type="predicted"/>
<evidence type="ECO:0000259" key="4">
    <source>
        <dbReference type="Pfam" id="PF01522"/>
    </source>
</evidence>
<dbReference type="STRING" id="229920.ADM99_05525"/>
<dbReference type="InterPro" id="IPR011330">
    <property type="entry name" value="Glyco_hydro/deAcase_b/a-brl"/>
</dbReference>
<dbReference type="OrthoDB" id="155458at2"/>
<evidence type="ECO:0000256" key="1">
    <source>
        <dbReference type="ARBA" id="ARBA00004613"/>
    </source>
</evidence>
<keyword evidence="6" id="KW-1185">Reference proteome</keyword>
<dbReference type="EMBL" id="LGCK01000007">
    <property type="protein sequence ID" value="KPL72577.1"/>
    <property type="molecule type" value="Genomic_DNA"/>
</dbReference>
<sequence length="401" mass="44917">MITQHSFNRRNRIIWSFVLPGMMLLSACGSSFNTVSAQPEIDLTKQFQDALLTATYGVPAPTATPAPPTETPVPTVDPNITPPPLPEVYRSQFLKPVDIPRTYISDTCTYLKNRWDPNKSAPGTIVMPIMFHGIAQETAAKENDITSTNFKILMKSLNELGFQAINMKQFVDFMYDNAKIPNRSVLLIVDDRHYAQYFDQNFKPYYDKWGWPVINAWISFKDNTQDLIQDQRNLVAAGYVDYQAHGVVHNIPIGNNSTDEYIKSEIVGSKESMQRDIGVTPIAYIWPGGGFSKRGAEIAREAGYKAGFTTNPRSPVMYNWIPQADEVDLQRPGYAPEGPAGDPMMTLPRFWDTDAYYRLDEVRLTGKEAAAAAEQSKASELAYYDIVCKAKTGEIPTLAAQ</sequence>
<organism evidence="5 6">
    <name type="scientific">Leptolinea tardivitalis</name>
    <dbReference type="NCBI Taxonomy" id="229920"/>
    <lineage>
        <taxon>Bacteria</taxon>
        <taxon>Bacillati</taxon>
        <taxon>Chloroflexota</taxon>
        <taxon>Anaerolineae</taxon>
        <taxon>Anaerolineales</taxon>
        <taxon>Anaerolineaceae</taxon>
        <taxon>Leptolinea</taxon>
    </lineage>
</organism>
<dbReference type="SUPFAM" id="SSF88713">
    <property type="entry name" value="Glycoside hydrolase/deacetylase"/>
    <property type="match status" value="1"/>
</dbReference>
<dbReference type="GO" id="GO:0016810">
    <property type="term" value="F:hydrolase activity, acting on carbon-nitrogen (but not peptide) bonds"/>
    <property type="evidence" value="ECO:0007669"/>
    <property type="project" value="InterPro"/>
</dbReference>
<reference evidence="5 6" key="1">
    <citation type="submission" date="2015-07" db="EMBL/GenBank/DDBJ databases">
        <title>Genome sequence of Leptolinea tardivitalis DSM 16556.</title>
        <authorList>
            <person name="Hemp J."/>
            <person name="Ward L.M."/>
            <person name="Pace L.A."/>
            <person name="Fischer W.W."/>
        </authorList>
    </citation>
    <scope>NUCLEOTIDE SEQUENCE [LARGE SCALE GENOMIC DNA]</scope>
    <source>
        <strain evidence="5 6">YMTK-2</strain>
    </source>
</reference>
<dbReference type="AlphaFoldDB" id="A0A0P6XLD4"/>
<evidence type="ECO:0000256" key="3">
    <source>
        <dbReference type="SAM" id="SignalP"/>
    </source>
</evidence>
<evidence type="ECO:0000313" key="6">
    <source>
        <dbReference type="Proteomes" id="UP000050430"/>
    </source>
</evidence>
<dbReference type="PANTHER" id="PTHR34216">
    <property type="match status" value="1"/>
</dbReference>
<dbReference type="GO" id="GO:0005576">
    <property type="term" value="C:extracellular region"/>
    <property type="evidence" value="ECO:0007669"/>
    <property type="project" value="UniProtKB-SubCell"/>
</dbReference>
<protein>
    <recommendedName>
        <fullName evidence="4">NodB homology domain-containing protein</fullName>
    </recommendedName>
</protein>